<sequence length="402" mass="42921">MTPGRQAAATASGIATALLAGPWRRREAVRRVAVALGYARAPRWVGALVAEVLLTYRDAPADRPRELAAFVRTTGGWARGEAAGVPPRVVLRQPVPTRAVRVRAPAADVPDLAALARLLDLDQGELAWFADVRSWERTADDEALRHYRWRTVPRPAGGVRLLAAPKPRLREAQRRVLRHVLAPVPVHPAAHGCVPGRSGRTAALPHARGRRRARHGPRGVLRRRTGRPGVGGAAGRRRADRAGGARADRAGDHGGARGGVAAGAGARGRRRPRPAPPARAAAGRPAPATRRADVAGAGQPGVHAAGPPAGRAGRGLGRRPHPLRRRPDLQRPTLPRPERDALRALLHNCAVHGWASQVRDRDPATFRDHVLGRVARAASVDPVLGARLRVLAARIDWAQPPP</sequence>
<comment type="caution">
    <text evidence="7">The sequence shown here is derived from an EMBL/GenBank/DDBJ whole genome shotgun (WGS) entry which is preliminary data.</text>
</comment>
<feature type="compositionally biased region" description="Basic and acidic residues" evidence="6">
    <location>
        <begin position="240"/>
        <end position="255"/>
    </location>
</feature>
<feature type="region of interest" description="Disordered" evidence="6">
    <location>
        <begin position="189"/>
        <end position="336"/>
    </location>
</feature>
<keyword evidence="2" id="KW-0548">Nucleotidyltransferase</keyword>
<gene>
    <name evidence="7" type="ORF">ABQ292_06750</name>
</gene>
<evidence type="ECO:0000256" key="6">
    <source>
        <dbReference type="SAM" id="MobiDB-lite"/>
    </source>
</evidence>
<protein>
    <submittedName>
        <fullName evidence="7">Uncharacterized protein</fullName>
    </submittedName>
</protein>
<proteinExistence type="predicted"/>
<evidence type="ECO:0000313" key="7">
    <source>
        <dbReference type="EMBL" id="MEX5718066.1"/>
    </source>
</evidence>
<dbReference type="Proteomes" id="UP001560045">
    <property type="component" value="Unassembled WGS sequence"/>
</dbReference>
<keyword evidence="5" id="KW-0695">RNA-directed DNA polymerase</keyword>
<evidence type="ECO:0000256" key="4">
    <source>
        <dbReference type="ARBA" id="ARBA00022842"/>
    </source>
</evidence>
<evidence type="ECO:0000313" key="8">
    <source>
        <dbReference type="Proteomes" id="UP001560045"/>
    </source>
</evidence>
<feature type="compositionally biased region" description="Gly residues" evidence="6">
    <location>
        <begin position="256"/>
        <end position="266"/>
    </location>
</feature>
<dbReference type="PRINTS" id="PR00866">
    <property type="entry name" value="RNADNAPOLMS"/>
</dbReference>
<organism evidence="7 8">
    <name type="scientific">Geodermatophilus maliterrae</name>
    <dbReference type="NCBI Taxonomy" id="3162531"/>
    <lineage>
        <taxon>Bacteria</taxon>
        <taxon>Bacillati</taxon>
        <taxon>Actinomycetota</taxon>
        <taxon>Actinomycetes</taxon>
        <taxon>Geodermatophilales</taxon>
        <taxon>Geodermatophilaceae</taxon>
        <taxon>Geodermatophilus</taxon>
    </lineage>
</organism>
<dbReference type="InterPro" id="IPR000123">
    <property type="entry name" value="Reverse_transcriptase_msDNA"/>
</dbReference>
<reference evidence="7 8" key="1">
    <citation type="submission" date="2024-06" db="EMBL/GenBank/DDBJ databases">
        <title>Draft genome sequence of Geodermatophilus badlandi, a novel member of the Geodermatophilaceae isolated from badland sedimentary rocks in the Red desert, Wyoming, USA.</title>
        <authorList>
            <person name="Ben Tekaya S."/>
            <person name="Nouioui I."/>
            <person name="Flores G.M."/>
            <person name="Shaal M.N."/>
            <person name="Bredoire F."/>
            <person name="Basile F."/>
            <person name="Van Diepen L."/>
            <person name="Ward N.L."/>
        </authorList>
    </citation>
    <scope>NUCLEOTIDE SEQUENCE [LARGE SCALE GENOMIC DNA]</scope>
    <source>
        <strain evidence="7 8">WL48A</strain>
    </source>
</reference>
<dbReference type="RefSeq" id="WP_369204544.1">
    <property type="nucleotide sequence ID" value="NZ_JBFNXQ010000013.1"/>
</dbReference>
<accession>A0ABV3XC99</accession>
<evidence type="ECO:0000256" key="5">
    <source>
        <dbReference type="ARBA" id="ARBA00022918"/>
    </source>
</evidence>
<feature type="compositionally biased region" description="Basic residues" evidence="6">
    <location>
        <begin position="207"/>
        <end position="226"/>
    </location>
</feature>
<evidence type="ECO:0000256" key="1">
    <source>
        <dbReference type="ARBA" id="ARBA00022679"/>
    </source>
</evidence>
<keyword evidence="1" id="KW-0808">Transferase</keyword>
<keyword evidence="8" id="KW-1185">Reference proteome</keyword>
<dbReference type="EMBL" id="JBFNXQ010000013">
    <property type="protein sequence ID" value="MEX5718066.1"/>
    <property type="molecule type" value="Genomic_DNA"/>
</dbReference>
<evidence type="ECO:0000256" key="2">
    <source>
        <dbReference type="ARBA" id="ARBA00022695"/>
    </source>
</evidence>
<name>A0ABV3XC99_9ACTN</name>
<keyword evidence="3" id="KW-0479">Metal-binding</keyword>
<feature type="compositionally biased region" description="Low complexity" evidence="6">
    <location>
        <begin position="278"/>
        <end position="311"/>
    </location>
</feature>
<evidence type="ECO:0000256" key="3">
    <source>
        <dbReference type="ARBA" id="ARBA00022723"/>
    </source>
</evidence>
<keyword evidence="4" id="KW-0460">Magnesium</keyword>